<organism evidence="1 2">
    <name type="scientific">Oryza meyeriana var. granulata</name>
    <dbReference type="NCBI Taxonomy" id="110450"/>
    <lineage>
        <taxon>Eukaryota</taxon>
        <taxon>Viridiplantae</taxon>
        <taxon>Streptophyta</taxon>
        <taxon>Embryophyta</taxon>
        <taxon>Tracheophyta</taxon>
        <taxon>Spermatophyta</taxon>
        <taxon>Magnoliopsida</taxon>
        <taxon>Liliopsida</taxon>
        <taxon>Poales</taxon>
        <taxon>Poaceae</taxon>
        <taxon>BOP clade</taxon>
        <taxon>Oryzoideae</taxon>
        <taxon>Oryzeae</taxon>
        <taxon>Oryzinae</taxon>
        <taxon>Oryza</taxon>
        <taxon>Oryza meyeriana</taxon>
    </lineage>
</organism>
<sequence length="193" mass="22248">MDAAGMVLLDRYVPFVDEGCRAAHALPSDYVLAELLYAFTDDCADYRLPTAKANLWTWCSSGPFAQPVFGFIPLLKGCSMKPPYPQHGLRQVPEVCRSMCYGNDVVISIVEDDVVYLYLADLKFMDARNTEQYIVIINVRRREVSSISKFPQESRPIPRFLPGNFSSYFNKRTQWNELLREKCGNELREKWEK</sequence>
<comment type="caution">
    <text evidence="1">The sequence shown here is derived from an EMBL/GenBank/DDBJ whole genome shotgun (WGS) entry which is preliminary data.</text>
</comment>
<protein>
    <recommendedName>
        <fullName evidence="3">DUF1618 domain-containing protein</fullName>
    </recommendedName>
</protein>
<evidence type="ECO:0000313" key="2">
    <source>
        <dbReference type="Proteomes" id="UP000479710"/>
    </source>
</evidence>
<name>A0A6G1BMT6_9ORYZ</name>
<keyword evidence="2" id="KW-1185">Reference proteome</keyword>
<reference evidence="1 2" key="1">
    <citation type="submission" date="2019-11" db="EMBL/GenBank/DDBJ databases">
        <title>Whole genome sequence of Oryza granulata.</title>
        <authorList>
            <person name="Li W."/>
        </authorList>
    </citation>
    <scope>NUCLEOTIDE SEQUENCE [LARGE SCALE GENOMIC DNA]</scope>
    <source>
        <strain evidence="2">cv. Menghai</strain>
        <tissue evidence="1">Leaf</tissue>
    </source>
</reference>
<gene>
    <name evidence="1" type="ORF">E2562_022455</name>
</gene>
<evidence type="ECO:0000313" key="1">
    <source>
        <dbReference type="EMBL" id="KAF0889196.1"/>
    </source>
</evidence>
<proteinExistence type="predicted"/>
<evidence type="ECO:0008006" key="3">
    <source>
        <dbReference type="Google" id="ProtNLM"/>
    </source>
</evidence>
<dbReference type="Proteomes" id="UP000479710">
    <property type="component" value="Unassembled WGS sequence"/>
</dbReference>
<dbReference type="AlphaFoldDB" id="A0A6G1BMT6"/>
<accession>A0A6G1BMT6</accession>
<dbReference type="EMBL" id="SPHZ02000012">
    <property type="protein sequence ID" value="KAF0889196.1"/>
    <property type="molecule type" value="Genomic_DNA"/>
</dbReference>